<dbReference type="SMART" id="SM00470">
    <property type="entry name" value="ParB"/>
    <property type="match status" value="1"/>
</dbReference>
<dbReference type="GO" id="GO:0032259">
    <property type="term" value="P:methylation"/>
    <property type="evidence" value="ECO:0007669"/>
    <property type="project" value="UniProtKB-KW"/>
</dbReference>
<dbReference type="GO" id="GO:0008170">
    <property type="term" value="F:N-methyltransferase activity"/>
    <property type="evidence" value="ECO:0007669"/>
    <property type="project" value="InterPro"/>
</dbReference>
<dbReference type="InterPro" id="IPR002941">
    <property type="entry name" value="DNA_methylase_N4/N6"/>
</dbReference>
<proteinExistence type="inferred from homology"/>
<dbReference type="SUPFAM" id="SSF110849">
    <property type="entry name" value="ParB/Sulfiredoxin"/>
    <property type="match status" value="1"/>
</dbReference>
<dbReference type="NCBIfam" id="TIGR00180">
    <property type="entry name" value="parB_part"/>
    <property type="match status" value="1"/>
</dbReference>
<dbReference type="Gene3D" id="3.90.1530.10">
    <property type="entry name" value="Conserved hypothetical protein from pyrococcus furiosus pfu- 392566-001, ParB domain"/>
    <property type="match status" value="1"/>
</dbReference>
<dbReference type="InterPro" id="IPR001091">
    <property type="entry name" value="RM_Methyltransferase"/>
</dbReference>
<feature type="compositionally biased region" description="Basic and acidic residues" evidence="4">
    <location>
        <begin position="197"/>
        <end position="209"/>
    </location>
</feature>
<dbReference type="InterPro" id="IPR029063">
    <property type="entry name" value="SAM-dependent_MTases_sf"/>
</dbReference>
<feature type="region of interest" description="Disordered" evidence="4">
    <location>
        <begin position="191"/>
        <end position="220"/>
    </location>
</feature>
<gene>
    <name evidence="6" type="ORF">LCGC14_0562790</name>
</gene>
<dbReference type="Pfam" id="PF02195">
    <property type="entry name" value="ParB_N"/>
    <property type="match status" value="1"/>
</dbReference>
<dbReference type="Gene3D" id="3.40.50.150">
    <property type="entry name" value="Vaccinia Virus protein VP39"/>
    <property type="match status" value="1"/>
</dbReference>
<sequence>MNDRVIQVQPSQIDLGWRARTDTAEIDALADTIKRDGQITPIALSKQKGKKPYELIAGFRRMMACKKLKRKVLAVIVANQHAESALRIQIIENVQRRNFSSIEMGEALIRWKGIFDTKPDKFPKNGKKQPRFSLYVALQLHIAESTAALAIQLATTLSAEDKKRINGIADTKKRSEAERKALSEIRRMSRERRLHKKAEERQRQRKQSESDDEGTGASLHRVERGDWQSWIPKWMDKSYKFDLCLTDPPYSLHWSPIAYKERKALGEAPSWDQLDVSWVFEVAKAMSATATIVSFCSVEAVGTYQNVFDEMGWKYRGALIWHKTDPAPQSRPGYSHAKEAIVWATRGTAHFTPWKNAGSSEAHDVITGPTCRGKERFDHPTQKPVWLMERLLRRHASKGHLVVDPFAGVGSTLVACKQLDIAGLGCEQKQKFHKIAISRLEVAQLK</sequence>
<evidence type="ECO:0000313" key="6">
    <source>
        <dbReference type="EMBL" id="KKN57373.1"/>
    </source>
</evidence>
<dbReference type="Pfam" id="PF01555">
    <property type="entry name" value="N6_N4_Mtase"/>
    <property type="match status" value="1"/>
</dbReference>
<keyword evidence="2" id="KW-0489">Methyltransferase</keyword>
<evidence type="ECO:0000256" key="3">
    <source>
        <dbReference type="ARBA" id="ARBA00022679"/>
    </source>
</evidence>
<dbReference type="InterPro" id="IPR003115">
    <property type="entry name" value="ParB_N"/>
</dbReference>
<keyword evidence="3" id="KW-0808">Transferase</keyword>
<dbReference type="PANTHER" id="PTHR33375">
    <property type="entry name" value="CHROMOSOME-PARTITIONING PROTEIN PARB-RELATED"/>
    <property type="match status" value="1"/>
</dbReference>
<dbReference type="InterPro" id="IPR002052">
    <property type="entry name" value="DNA_methylase_N6_adenine_CS"/>
</dbReference>
<dbReference type="AlphaFoldDB" id="A0A0F9UUS0"/>
<comment type="similarity">
    <text evidence="1">Belongs to the N(4)/N(6)-methyltransferase family.</text>
</comment>
<dbReference type="InterPro" id="IPR036086">
    <property type="entry name" value="ParB/Sulfiredoxin_sf"/>
</dbReference>
<evidence type="ECO:0000256" key="4">
    <source>
        <dbReference type="SAM" id="MobiDB-lite"/>
    </source>
</evidence>
<dbReference type="InterPro" id="IPR050336">
    <property type="entry name" value="Chromosome_partition/occlusion"/>
</dbReference>
<dbReference type="PROSITE" id="PS00092">
    <property type="entry name" value="N6_MTASE"/>
    <property type="match status" value="1"/>
</dbReference>
<protein>
    <recommendedName>
        <fullName evidence="5">ParB-like N-terminal domain-containing protein</fullName>
    </recommendedName>
</protein>
<feature type="domain" description="ParB-like N-terminal" evidence="5">
    <location>
        <begin position="6"/>
        <end position="94"/>
    </location>
</feature>
<accession>A0A0F9UUS0</accession>
<organism evidence="6">
    <name type="scientific">marine sediment metagenome</name>
    <dbReference type="NCBI Taxonomy" id="412755"/>
    <lineage>
        <taxon>unclassified sequences</taxon>
        <taxon>metagenomes</taxon>
        <taxon>ecological metagenomes</taxon>
    </lineage>
</organism>
<name>A0A0F9UUS0_9ZZZZ</name>
<reference evidence="6" key="1">
    <citation type="journal article" date="2015" name="Nature">
        <title>Complex archaea that bridge the gap between prokaryotes and eukaryotes.</title>
        <authorList>
            <person name="Spang A."/>
            <person name="Saw J.H."/>
            <person name="Jorgensen S.L."/>
            <person name="Zaremba-Niedzwiedzka K."/>
            <person name="Martijn J."/>
            <person name="Lind A.E."/>
            <person name="van Eijk R."/>
            <person name="Schleper C."/>
            <person name="Guy L."/>
            <person name="Ettema T.J."/>
        </authorList>
    </citation>
    <scope>NUCLEOTIDE SEQUENCE</scope>
</reference>
<dbReference type="GO" id="GO:0003677">
    <property type="term" value="F:DNA binding"/>
    <property type="evidence" value="ECO:0007669"/>
    <property type="project" value="InterPro"/>
</dbReference>
<comment type="caution">
    <text evidence="6">The sequence shown here is derived from an EMBL/GenBank/DDBJ whole genome shotgun (WGS) entry which is preliminary data.</text>
</comment>
<dbReference type="GO" id="GO:0005694">
    <property type="term" value="C:chromosome"/>
    <property type="evidence" value="ECO:0007669"/>
    <property type="project" value="TreeGrafter"/>
</dbReference>
<dbReference type="SUPFAM" id="SSF53335">
    <property type="entry name" value="S-adenosyl-L-methionine-dependent methyltransferases"/>
    <property type="match status" value="1"/>
</dbReference>
<dbReference type="GO" id="GO:0007059">
    <property type="term" value="P:chromosome segregation"/>
    <property type="evidence" value="ECO:0007669"/>
    <property type="project" value="TreeGrafter"/>
</dbReference>
<evidence type="ECO:0000259" key="5">
    <source>
        <dbReference type="SMART" id="SM00470"/>
    </source>
</evidence>
<evidence type="ECO:0000256" key="1">
    <source>
        <dbReference type="ARBA" id="ARBA00006594"/>
    </source>
</evidence>
<evidence type="ECO:0000256" key="2">
    <source>
        <dbReference type="ARBA" id="ARBA00022603"/>
    </source>
</evidence>
<dbReference type="PRINTS" id="PR00508">
    <property type="entry name" value="S21N4MTFRASE"/>
</dbReference>
<dbReference type="PANTHER" id="PTHR33375:SF1">
    <property type="entry name" value="CHROMOSOME-PARTITIONING PROTEIN PARB-RELATED"/>
    <property type="match status" value="1"/>
</dbReference>
<dbReference type="EMBL" id="LAZR01000806">
    <property type="protein sequence ID" value="KKN57373.1"/>
    <property type="molecule type" value="Genomic_DNA"/>
</dbReference>
<dbReference type="InterPro" id="IPR004437">
    <property type="entry name" value="ParB/RepB/Spo0J"/>
</dbReference>